<sequence>MTDRYAIDITGFLGLAGETARRLDDLTDAVGATAHVLWGIRDAVAPVPELFQAFCRVMDPWEAKAGGSIAHAGSVLTIAEQAVAEYCRADVVMAVTAAQLETRQGTGRWRVA</sequence>
<dbReference type="Proteomes" id="UP000072189">
    <property type="component" value="Unassembled WGS sequence"/>
</dbReference>
<evidence type="ECO:0000313" key="2">
    <source>
        <dbReference type="Proteomes" id="UP000072189"/>
    </source>
</evidence>
<gene>
    <name evidence="1" type="ORF">RSA3_04635</name>
</gene>
<protein>
    <submittedName>
        <fullName evidence="1">Uncharacterized protein</fullName>
    </submittedName>
</protein>
<reference evidence="1 2" key="1">
    <citation type="journal article" date="2016" name="Front. Microbiol.">
        <title>Genomic Resource of Rice Seed Associated Bacteria.</title>
        <authorList>
            <person name="Midha S."/>
            <person name="Bansal K."/>
            <person name="Sharma S."/>
            <person name="Kumar N."/>
            <person name="Patil P.P."/>
            <person name="Chaudhry V."/>
            <person name="Patil P.B."/>
        </authorList>
    </citation>
    <scope>NUCLEOTIDE SEQUENCE [LARGE SCALE GENOMIC DNA]</scope>
    <source>
        <strain evidence="1 2">RSA3</strain>
    </source>
</reference>
<organism evidence="1 2">
    <name type="scientific">Microbacterium testaceum</name>
    <name type="common">Aureobacterium testaceum</name>
    <name type="synonym">Brevibacterium testaceum</name>
    <dbReference type="NCBI Taxonomy" id="2033"/>
    <lineage>
        <taxon>Bacteria</taxon>
        <taxon>Bacillati</taxon>
        <taxon>Actinomycetota</taxon>
        <taxon>Actinomycetes</taxon>
        <taxon>Micrococcales</taxon>
        <taxon>Microbacteriaceae</taxon>
        <taxon>Microbacterium</taxon>
    </lineage>
</organism>
<accession>A0A147FA71</accession>
<proteinExistence type="predicted"/>
<dbReference type="PATRIC" id="fig|2033.4.peg.2149"/>
<dbReference type="AlphaFoldDB" id="A0A147FA71"/>
<dbReference type="RefSeq" id="WP_058613487.1">
    <property type="nucleotide sequence ID" value="NZ_LDRR01000037.1"/>
</dbReference>
<comment type="caution">
    <text evidence="1">The sequence shown here is derived from an EMBL/GenBank/DDBJ whole genome shotgun (WGS) entry which is preliminary data.</text>
</comment>
<dbReference type="EMBL" id="LDRV01000026">
    <property type="protein sequence ID" value="KTS13402.1"/>
    <property type="molecule type" value="Genomic_DNA"/>
</dbReference>
<evidence type="ECO:0000313" key="1">
    <source>
        <dbReference type="EMBL" id="KTS13402.1"/>
    </source>
</evidence>
<name>A0A147FA71_MICTE</name>